<evidence type="ECO:0000256" key="5">
    <source>
        <dbReference type="ARBA" id="ARBA00023287"/>
    </source>
</evidence>
<gene>
    <name evidence="8" type="ORF">OMM_03772</name>
</gene>
<organism evidence="8 9">
    <name type="scientific">Candidatus Magnetoglobus multicellularis str. Araruama</name>
    <dbReference type="NCBI Taxonomy" id="890399"/>
    <lineage>
        <taxon>Bacteria</taxon>
        <taxon>Pseudomonadati</taxon>
        <taxon>Thermodesulfobacteriota</taxon>
        <taxon>Desulfobacteria</taxon>
        <taxon>Desulfobacterales</taxon>
        <taxon>Desulfobacteraceae</taxon>
        <taxon>Candidatus Magnetoglobus</taxon>
    </lineage>
</organism>
<evidence type="ECO:0000256" key="2">
    <source>
        <dbReference type="ARBA" id="ARBA00011901"/>
    </source>
</evidence>
<reference evidence="9" key="1">
    <citation type="submission" date="2012-11" db="EMBL/GenBank/DDBJ databases">
        <authorList>
            <person name="Lucero-Rivera Y.E."/>
            <person name="Tovar-Ramirez D."/>
        </authorList>
    </citation>
    <scope>NUCLEOTIDE SEQUENCE [LARGE SCALE GENOMIC DNA]</scope>
    <source>
        <strain evidence="9">Araruama</strain>
    </source>
</reference>
<name>A0A1V1P456_9BACT</name>
<dbReference type="EC" id="3.5.1.28" evidence="2"/>
<dbReference type="AlphaFoldDB" id="A0A1V1P456"/>
<dbReference type="Pfam" id="PF01510">
    <property type="entry name" value="Amidase_2"/>
    <property type="match status" value="1"/>
</dbReference>
<dbReference type="GO" id="GO:0030420">
    <property type="term" value="P:establishment of competence for transformation"/>
    <property type="evidence" value="ECO:0007669"/>
    <property type="project" value="UniProtKB-KW"/>
</dbReference>
<comment type="catalytic activity">
    <reaction evidence="1">
        <text>Hydrolyzes the link between N-acetylmuramoyl residues and L-amino acid residues in certain cell-wall glycopeptides.</text>
        <dbReference type="EC" id="3.5.1.28"/>
    </reaction>
</comment>
<dbReference type="PANTHER" id="PTHR30417:SF11">
    <property type="entry name" value="N-ACETYLMURAMOYL-L-ALANINE AMIDASE XLYA"/>
    <property type="match status" value="1"/>
</dbReference>
<dbReference type="SMART" id="SM00644">
    <property type="entry name" value="Ami_2"/>
    <property type="match status" value="1"/>
</dbReference>
<dbReference type="PANTHER" id="PTHR30417">
    <property type="entry name" value="N-ACETYLMURAMOYL-L-ALANINE AMIDASE AMID"/>
    <property type="match status" value="1"/>
</dbReference>
<dbReference type="InterPro" id="IPR002502">
    <property type="entry name" value="Amidase_domain"/>
</dbReference>
<dbReference type="GO" id="GO:0030435">
    <property type="term" value="P:sporulation resulting in formation of a cellular spore"/>
    <property type="evidence" value="ECO:0007669"/>
    <property type="project" value="UniProtKB-KW"/>
</dbReference>
<keyword evidence="5" id="KW-0178">Competence</keyword>
<dbReference type="GO" id="GO:0071555">
    <property type="term" value="P:cell wall organization"/>
    <property type="evidence" value="ECO:0007669"/>
    <property type="project" value="UniProtKB-KW"/>
</dbReference>
<dbReference type="Proteomes" id="UP000189670">
    <property type="component" value="Unassembled WGS sequence"/>
</dbReference>
<evidence type="ECO:0000313" key="8">
    <source>
        <dbReference type="EMBL" id="ETR69682.1"/>
    </source>
</evidence>
<evidence type="ECO:0000256" key="3">
    <source>
        <dbReference type="ARBA" id="ARBA00022801"/>
    </source>
</evidence>
<dbReference type="InterPro" id="IPR051206">
    <property type="entry name" value="NAMLAA_amidase_2"/>
</dbReference>
<dbReference type="Gene3D" id="3.40.80.10">
    <property type="entry name" value="Peptidoglycan recognition protein-like"/>
    <property type="match status" value="1"/>
</dbReference>
<evidence type="ECO:0000256" key="6">
    <source>
        <dbReference type="ARBA" id="ARBA00023316"/>
    </source>
</evidence>
<dbReference type="CDD" id="cd06583">
    <property type="entry name" value="PGRP"/>
    <property type="match status" value="1"/>
</dbReference>
<dbReference type="GO" id="GO:0008745">
    <property type="term" value="F:N-acetylmuramoyl-L-alanine amidase activity"/>
    <property type="evidence" value="ECO:0007669"/>
    <property type="project" value="UniProtKB-EC"/>
</dbReference>
<protein>
    <recommendedName>
        <fullName evidence="2">N-acetylmuramoyl-L-alanine amidase</fullName>
        <ecNumber evidence="2">3.5.1.28</ecNumber>
    </recommendedName>
</protein>
<keyword evidence="3" id="KW-0378">Hydrolase</keyword>
<evidence type="ECO:0000256" key="4">
    <source>
        <dbReference type="ARBA" id="ARBA00022969"/>
    </source>
</evidence>
<feature type="domain" description="N-acetylmuramoyl-L-alanine amidase" evidence="7">
    <location>
        <begin position="34"/>
        <end position="172"/>
    </location>
</feature>
<dbReference type="SUPFAM" id="SSF55846">
    <property type="entry name" value="N-acetylmuramoyl-L-alanine amidase-like"/>
    <property type="match status" value="1"/>
</dbReference>
<sequence length="248" mass="28278">MTQRRVGENMIKDGIIQESFINNIPFVVHLIPKSNTTSRPSFPMTPKYIIIHNTGNSNGNALDNSKWVDYTDKYISWHFTVGDKIILQELPTIENSWNAGDGKNGEGNRNGIAIEISEGISEDYTKCEENAIALIVYLLKEYNLSIDAVKPHQFFNGKYCPHIILDNGWDNFIERIEQSMKSQNETLDKYKEILIESLEYPYEMINAIDAISEMARLQSDLGALEQLKYLPQAIEKAYTLGVEHGKKL</sequence>
<dbReference type="GO" id="GO:0009254">
    <property type="term" value="P:peptidoglycan turnover"/>
    <property type="evidence" value="ECO:0007669"/>
    <property type="project" value="TreeGrafter"/>
</dbReference>
<comment type="caution">
    <text evidence="8">The sequence shown here is derived from an EMBL/GenBank/DDBJ whole genome shotgun (WGS) entry which is preliminary data.</text>
</comment>
<proteinExistence type="predicted"/>
<dbReference type="GO" id="GO:0009253">
    <property type="term" value="P:peptidoglycan catabolic process"/>
    <property type="evidence" value="ECO:0007669"/>
    <property type="project" value="InterPro"/>
</dbReference>
<dbReference type="EMBL" id="ATBP01000586">
    <property type="protein sequence ID" value="ETR69682.1"/>
    <property type="molecule type" value="Genomic_DNA"/>
</dbReference>
<evidence type="ECO:0000259" key="7">
    <source>
        <dbReference type="SMART" id="SM00644"/>
    </source>
</evidence>
<evidence type="ECO:0000256" key="1">
    <source>
        <dbReference type="ARBA" id="ARBA00001561"/>
    </source>
</evidence>
<keyword evidence="6" id="KW-0961">Cell wall biogenesis/degradation</keyword>
<accession>A0A1V1P456</accession>
<evidence type="ECO:0000313" key="9">
    <source>
        <dbReference type="Proteomes" id="UP000189670"/>
    </source>
</evidence>
<dbReference type="InterPro" id="IPR036505">
    <property type="entry name" value="Amidase/PGRP_sf"/>
</dbReference>
<keyword evidence="4" id="KW-0749">Sporulation</keyword>